<evidence type="ECO:0000256" key="9">
    <source>
        <dbReference type="ARBA" id="ARBA00023306"/>
    </source>
</evidence>
<keyword evidence="5 10" id="KW-0159">Chromosome partition</keyword>
<dbReference type="InterPro" id="IPR004107">
    <property type="entry name" value="Integrase_SAM-like_N"/>
</dbReference>
<dbReference type="InterPro" id="IPR023009">
    <property type="entry name" value="Tyrosine_recombinase_XerC/XerD"/>
</dbReference>
<dbReference type="NCBIfam" id="NF040815">
    <property type="entry name" value="recomb_XerA_Arch"/>
    <property type="match status" value="1"/>
</dbReference>
<evidence type="ECO:0000256" key="1">
    <source>
        <dbReference type="ARBA" id="ARBA00004496"/>
    </source>
</evidence>
<dbReference type="GO" id="GO:0003677">
    <property type="term" value="F:DNA binding"/>
    <property type="evidence" value="ECO:0007669"/>
    <property type="project" value="UniProtKB-UniRule"/>
</dbReference>
<evidence type="ECO:0000313" key="14">
    <source>
        <dbReference type="EMBL" id="OGC35229.1"/>
    </source>
</evidence>
<dbReference type="InterPro" id="IPR011931">
    <property type="entry name" value="Recomb_XerC"/>
</dbReference>
<dbReference type="PANTHER" id="PTHR30349">
    <property type="entry name" value="PHAGE INTEGRASE-RELATED"/>
    <property type="match status" value="1"/>
</dbReference>
<keyword evidence="6 10" id="KW-0229">DNA integration</keyword>
<dbReference type="SUPFAM" id="SSF56349">
    <property type="entry name" value="DNA breaking-rejoining enzymes"/>
    <property type="match status" value="1"/>
</dbReference>
<dbReference type="EMBL" id="MEUI01000005">
    <property type="protein sequence ID" value="OGC35229.1"/>
    <property type="molecule type" value="Genomic_DNA"/>
</dbReference>
<evidence type="ECO:0000313" key="15">
    <source>
        <dbReference type="Proteomes" id="UP000177309"/>
    </source>
</evidence>
<keyword evidence="7 10" id="KW-0238">DNA-binding</keyword>
<dbReference type="Proteomes" id="UP000177309">
    <property type="component" value="Unassembled WGS sequence"/>
</dbReference>
<feature type="domain" description="Tyr recombinase" evidence="12">
    <location>
        <begin position="108"/>
        <end position="291"/>
    </location>
</feature>
<dbReference type="InterPro" id="IPR050090">
    <property type="entry name" value="Tyrosine_recombinase_XerCD"/>
</dbReference>
<comment type="similarity">
    <text evidence="2 10">Belongs to the 'phage' integrase family. XerC subfamily.</text>
</comment>
<dbReference type="Pfam" id="PF02899">
    <property type="entry name" value="Phage_int_SAM_1"/>
    <property type="match status" value="1"/>
</dbReference>
<sequence length="298" mass="34172">MSPQLGTRNPKLIDKFINYLKTERNYSPHTTSNYQRDLIFLMDLLKGKKFDRSAAREYLIALEQKHFSRRSVARKLSAARSFFRYLLREKLVEQNPFANLVTPKLPRKLPNFLYPEELDRLLKGPDLKAPLGLRDKAILEMIYGTGLRVAELIMINKNDVDFEEGEVKVLGKGSKERIVLFGSHAKGALLTYLKDARDKLRSNKEIAAFFVNRRGGRLTARSIERMLVYYSKKAGITKKVTPHTLRHSFATHLLAGGADLRMVQELLGHVSLSTTQVYTHITKERLKEVYDSAHPRSS</sequence>
<organism evidence="14 15">
    <name type="scientific">candidate division WOR-1 bacterium RIFOXYC2_FULL_41_25</name>
    <dbReference type="NCBI Taxonomy" id="1802586"/>
    <lineage>
        <taxon>Bacteria</taxon>
        <taxon>Bacillati</taxon>
        <taxon>Saganbacteria</taxon>
    </lineage>
</organism>
<reference evidence="14 15" key="1">
    <citation type="journal article" date="2016" name="Nat. Commun.">
        <title>Thousands of microbial genomes shed light on interconnected biogeochemical processes in an aquifer system.</title>
        <authorList>
            <person name="Anantharaman K."/>
            <person name="Brown C.T."/>
            <person name="Hug L.A."/>
            <person name="Sharon I."/>
            <person name="Castelle C.J."/>
            <person name="Probst A.J."/>
            <person name="Thomas B.C."/>
            <person name="Singh A."/>
            <person name="Wilkins M.J."/>
            <person name="Karaoz U."/>
            <person name="Brodie E.L."/>
            <person name="Williams K.H."/>
            <person name="Hubbard S.S."/>
            <person name="Banfield J.F."/>
        </authorList>
    </citation>
    <scope>NUCLEOTIDE SEQUENCE [LARGE SCALE GENOMIC DNA]</scope>
</reference>
<feature type="active site" evidence="10">
    <location>
        <position position="172"/>
    </location>
</feature>
<keyword evidence="8 10" id="KW-0233">DNA recombination</keyword>
<evidence type="ECO:0000259" key="13">
    <source>
        <dbReference type="PROSITE" id="PS51900"/>
    </source>
</evidence>
<comment type="caution">
    <text evidence="14">The sequence shown here is derived from an EMBL/GenBank/DDBJ whole genome shotgun (WGS) entry which is preliminary data.</text>
</comment>
<dbReference type="GO" id="GO:0051301">
    <property type="term" value="P:cell division"/>
    <property type="evidence" value="ECO:0007669"/>
    <property type="project" value="UniProtKB-UniRule"/>
</dbReference>
<dbReference type="Gene3D" id="1.10.150.130">
    <property type="match status" value="1"/>
</dbReference>
<dbReference type="Gene3D" id="1.10.443.10">
    <property type="entry name" value="Intergrase catalytic core"/>
    <property type="match status" value="1"/>
</dbReference>
<keyword evidence="4 10" id="KW-0132">Cell division</keyword>
<dbReference type="PROSITE" id="PS51900">
    <property type="entry name" value="CB"/>
    <property type="match status" value="1"/>
</dbReference>
<proteinExistence type="inferred from homology"/>
<comment type="function">
    <text evidence="10">Site-specific tyrosine recombinase, which acts by catalyzing the cutting and rejoining of the recombining DNA molecules. The XerC-XerD complex is essential to convert dimers of the bacterial chromosome into monomers to permit their segregation at cell division. It also contributes to the segregational stability of plasmids.</text>
</comment>
<keyword evidence="9 10" id="KW-0131">Cell cycle</keyword>
<dbReference type="NCBIfam" id="NF001399">
    <property type="entry name" value="PRK00283.1"/>
    <property type="match status" value="1"/>
</dbReference>
<dbReference type="PANTHER" id="PTHR30349:SF77">
    <property type="entry name" value="TYROSINE RECOMBINASE XERC"/>
    <property type="match status" value="1"/>
</dbReference>
<evidence type="ECO:0000256" key="3">
    <source>
        <dbReference type="ARBA" id="ARBA00022490"/>
    </source>
</evidence>
<feature type="active site" evidence="10">
    <location>
        <position position="243"/>
    </location>
</feature>
<evidence type="ECO:0000256" key="6">
    <source>
        <dbReference type="ARBA" id="ARBA00022908"/>
    </source>
</evidence>
<name>A0A1F4TRK9_UNCSA</name>
<dbReference type="InterPro" id="IPR002104">
    <property type="entry name" value="Integrase_catalytic"/>
</dbReference>
<feature type="active site" evidence="10">
    <location>
        <position position="246"/>
    </location>
</feature>
<dbReference type="CDD" id="cd00798">
    <property type="entry name" value="INT_XerDC_C"/>
    <property type="match status" value="1"/>
</dbReference>
<evidence type="ECO:0000256" key="2">
    <source>
        <dbReference type="ARBA" id="ARBA00006657"/>
    </source>
</evidence>
<comment type="subunit">
    <text evidence="10">Forms a cyclic heterotetrameric complex composed of two molecules of XerC and two molecules of XerD.</text>
</comment>
<evidence type="ECO:0000256" key="11">
    <source>
        <dbReference type="NCBIfam" id="TIGR02224"/>
    </source>
</evidence>
<comment type="subcellular location">
    <subcellularLocation>
        <location evidence="1 10">Cytoplasm</location>
    </subcellularLocation>
</comment>
<protein>
    <recommendedName>
        <fullName evidence="10 11">Tyrosine recombinase XerC</fullName>
    </recommendedName>
</protein>
<dbReference type="NCBIfam" id="TIGR02224">
    <property type="entry name" value="recomb_XerC"/>
    <property type="match status" value="1"/>
</dbReference>
<dbReference type="PROSITE" id="PS51898">
    <property type="entry name" value="TYR_RECOMBINASE"/>
    <property type="match status" value="1"/>
</dbReference>
<dbReference type="Pfam" id="PF00589">
    <property type="entry name" value="Phage_integrase"/>
    <property type="match status" value="1"/>
</dbReference>
<dbReference type="InterPro" id="IPR044068">
    <property type="entry name" value="CB"/>
</dbReference>
<dbReference type="GO" id="GO:0009037">
    <property type="term" value="F:tyrosine-based site-specific recombinase activity"/>
    <property type="evidence" value="ECO:0007669"/>
    <property type="project" value="UniProtKB-UniRule"/>
</dbReference>
<dbReference type="GO" id="GO:0005737">
    <property type="term" value="C:cytoplasm"/>
    <property type="evidence" value="ECO:0007669"/>
    <property type="project" value="UniProtKB-SubCell"/>
</dbReference>
<feature type="active site" evidence="10">
    <location>
        <position position="269"/>
    </location>
</feature>
<dbReference type="AlphaFoldDB" id="A0A1F4TRK9"/>
<feature type="active site" evidence="10">
    <location>
        <position position="148"/>
    </location>
</feature>
<dbReference type="HAMAP" id="MF_01808">
    <property type="entry name" value="Recomb_XerC_XerD"/>
    <property type="match status" value="1"/>
</dbReference>
<evidence type="ECO:0000256" key="4">
    <source>
        <dbReference type="ARBA" id="ARBA00022618"/>
    </source>
</evidence>
<evidence type="ECO:0000259" key="12">
    <source>
        <dbReference type="PROSITE" id="PS51898"/>
    </source>
</evidence>
<gene>
    <name evidence="10" type="primary">xerC</name>
    <name evidence="14" type="ORF">A2462_08305</name>
</gene>
<keyword evidence="3 10" id="KW-0963">Cytoplasm</keyword>
<evidence type="ECO:0000256" key="10">
    <source>
        <dbReference type="HAMAP-Rule" id="MF_01808"/>
    </source>
</evidence>
<evidence type="ECO:0000256" key="8">
    <source>
        <dbReference type="ARBA" id="ARBA00023172"/>
    </source>
</evidence>
<accession>A0A1F4TRK9</accession>
<feature type="active site" description="O-(3'-phospho-DNA)-tyrosine intermediate" evidence="10">
    <location>
        <position position="278"/>
    </location>
</feature>
<dbReference type="GO" id="GO:0006313">
    <property type="term" value="P:DNA transposition"/>
    <property type="evidence" value="ECO:0007669"/>
    <property type="project" value="UniProtKB-UniRule"/>
</dbReference>
<dbReference type="InterPro" id="IPR011010">
    <property type="entry name" value="DNA_brk_join_enz"/>
</dbReference>
<dbReference type="InterPro" id="IPR013762">
    <property type="entry name" value="Integrase-like_cat_sf"/>
</dbReference>
<feature type="domain" description="Core-binding (CB)" evidence="13">
    <location>
        <begin position="7"/>
        <end position="87"/>
    </location>
</feature>
<dbReference type="InterPro" id="IPR010998">
    <property type="entry name" value="Integrase_recombinase_N"/>
</dbReference>
<evidence type="ECO:0000256" key="7">
    <source>
        <dbReference type="ARBA" id="ARBA00023125"/>
    </source>
</evidence>
<dbReference type="GO" id="GO:0007059">
    <property type="term" value="P:chromosome segregation"/>
    <property type="evidence" value="ECO:0007669"/>
    <property type="project" value="UniProtKB-UniRule"/>
</dbReference>
<evidence type="ECO:0000256" key="5">
    <source>
        <dbReference type="ARBA" id="ARBA00022829"/>
    </source>
</evidence>